<dbReference type="PANTHER" id="PTHR43793">
    <property type="entry name" value="FAD SYNTHASE"/>
    <property type="match status" value="1"/>
</dbReference>
<dbReference type="Pfam" id="PF01467">
    <property type="entry name" value="CTP_transf_like"/>
    <property type="match status" value="1"/>
</dbReference>
<dbReference type="RefSeq" id="WP_227020868.1">
    <property type="nucleotide sequence ID" value="NZ_VHIF01000001.1"/>
</dbReference>
<keyword evidence="2 4" id="KW-0548">Nucleotidyltransferase</keyword>
<dbReference type="InterPro" id="IPR014729">
    <property type="entry name" value="Rossmann-like_a/b/a_fold"/>
</dbReference>
<reference evidence="4 5" key="1">
    <citation type="submission" date="2019-06" db="EMBL/GenBank/DDBJ databases">
        <title>A large-scale integrated study on North Sea by COGITO (Coastal Microbe Genomic &amp; Taxonomic Observatory).</title>
        <authorList>
            <person name="Teeling H."/>
        </authorList>
    </citation>
    <scope>NUCLEOTIDE SEQUENCE [LARGE SCALE GENOMIC DNA]</scope>
    <source>
        <strain evidence="4 5">MAR_2009_79</strain>
    </source>
</reference>
<accession>A0ABY3A9L6</accession>
<dbReference type="PANTHER" id="PTHR43793:SF1">
    <property type="entry name" value="FAD SYNTHASE"/>
    <property type="match status" value="1"/>
</dbReference>
<organism evidence="4 5">
    <name type="scientific">Arenibacter algicola</name>
    <dbReference type="NCBI Taxonomy" id="616991"/>
    <lineage>
        <taxon>Bacteria</taxon>
        <taxon>Pseudomonadati</taxon>
        <taxon>Bacteroidota</taxon>
        <taxon>Flavobacteriia</taxon>
        <taxon>Flavobacteriales</taxon>
        <taxon>Flavobacteriaceae</taxon>
        <taxon>Arenibacter</taxon>
    </lineage>
</organism>
<dbReference type="GO" id="GO:0016779">
    <property type="term" value="F:nucleotidyltransferase activity"/>
    <property type="evidence" value="ECO:0007669"/>
    <property type="project" value="UniProtKB-KW"/>
</dbReference>
<evidence type="ECO:0000313" key="4">
    <source>
        <dbReference type="EMBL" id="TQO37274.1"/>
    </source>
</evidence>
<dbReference type="InterPro" id="IPR050385">
    <property type="entry name" value="Archaeal_FAD_synthase"/>
</dbReference>
<dbReference type="Proteomes" id="UP000315363">
    <property type="component" value="Unassembled WGS sequence"/>
</dbReference>
<evidence type="ECO:0000259" key="3">
    <source>
        <dbReference type="Pfam" id="PF01467"/>
    </source>
</evidence>
<dbReference type="Gene3D" id="3.40.50.620">
    <property type="entry name" value="HUPs"/>
    <property type="match status" value="1"/>
</dbReference>
<dbReference type="SUPFAM" id="SSF52374">
    <property type="entry name" value="Nucleotidylyl transferase"/>
    <property type="match status" value="1"/>
</dbReference>
<evidence type="ECO:0000256" key="1">
    <source>
        <dbReference type="ARBA" id="ARBA00022679"/>
    </source>
</evidence>
<dbReference type="EMBL" id="VHIF01000001">
    <property type="protein sequence ID" value="TQO37274.1"/>
    <property type="molecule type" value="Genomic_DNA"/>
</dbReference>
<sequence length="231" mass="26827">MSVTVYYLYTLNEQSYSSQMTDSYLHILISKYPNWNFVTDPDDQVKLYISCKCEFDDALTEMLEIVKNIGIFFDNKDYVIKLKKGNTLAIKVKHSKKPKKYNKMYTSGCFDIFHFGHLNILKRSKQMCDHLVVGVSTDELILKEKGRLPIIPFEERIKLVKAINYVDEVIPQTDKNKQRIVDEYNIDAISVGDDWKGRFPKTTCPVEYVAYTENVSSTILKETLHLQPQAT</sequence>
<evidence type="ECO:0000256" key="2">
    <source>
        <dbReference type="ARBA" id="ARBA00022695"/>
    </source>
</evidence>
<keyword evidence="1" id="KW-0808">Transferase</keyword>
<evidence type="ECO:0000313" key="5">
    <source>
        <dbReference type="Proteomes" id="UP000315363"/>
    </source>
</evidence>
<comment type="caution">
    <text evidence="4">The sequence shown here is derived from an EMBL/GenBank/DDBJ whole genome shotgun (WGS) entry which is preliminary data.</text>
</comment>
<keyword evidence="5" id="KW-1185">Reference proteome</keyword>
<feature type="domain" description="Cytidyltransferase-like" evidence="3">
    <location>
        <begin position="106"/>
        <end position="199"/>
    </location>
</feature>
<dbReference type="NCBIfam" id="TIGR00125">
    <property type="entry name" value="cyt_tran_rel"/>
    <property type="match status" value="1"/>
</dbReference>
<gene>
    <name evidence="4" type="ORF">GQ41_1876</name>
</gene>
<protein>
    <submittedName>
        <fullName evidence="4">Glycerol-3-phosphate cytidylyltransferase</fullName>
    </submittedName>
</protein>
<dbReference type="InterPro" id="IPR004821">
    <property type="entry name" value="Cyt_trans-like"/>
</dbReference>
<proteinExistence type="predicted"/>
<name>A0ABY3A9L6_9FLAO</name>